<feature type="domain" description="Tyrosine-protein kinase ephrin type A/B receptor-like" evidence="4">
    <location>
        <begin position="340"/>
        <end position="383"/>
    </location>
</feature>
<feature type="chain" id="PRO_5030806417" description="Tyrosine-protein kinase ephrin type A/B receptor-like domain-containing protein" evidence="3">
    <location>
        <begin position="22"/>
        <end position="804"/>
    </location>
</feature>
<dbReference type="Pfam" id="PF07699">
    <property type="entry name" value="Ephrin_rec_like"/>
    <property type="match status" value="1"/>
</dbReference>
<feature type="region of interest" description="Disordered" evidence="1">
    <location>
        <begin position="544"/>
        <end position="627"/>
    </location>
</feature>
<keyword evidence="2" id="KW-0472">Membrane</keyword>
<evidence type="ECO:0000256" key="1">
    <source>
        <dbReference type="SAM" id="MobiDB-lite"/>
    </source>
</evidence>
<dbReference type="Gene3D" id="2.10.50.10">
    <property type="entry name" value="Tumor Necrosis Factor Receptor, subunit A, domain 2"/>
    <property type="match status" value="1"/>
</dbReference>
<feature type="region of interest" description="Disordered" evidence="1">
    <location>
        <begin position="640"/>
        <end position="670"/>
    </location>
</feature>
<protein>
    <recommendedName>
        <fullName evidence="4">Tyrosine-protein kinase ephrin type A/B receptor-like domain-containing protein</fullName>
    </recommendedName>
</protein>
<dbReference type="EMBL" id="HBIZ01053081">
    <property type="protein sequence ID" value="CAE0781294.1"/>
    <property type="molecule type" value="Transcribed_RNA"/>
</dbReference>
<evidence type="ECO:0000256" key="3">
    <source>
        <dbReference type="SAM" id="SignalP"/>
    </source>
</evidence>
<feature type="signal peptide" evidence="3">
    <location>
        <begin position="1"/>
        <end position="21"/>
    </location>
</feature>
<accession>A0A7S4BYK1</accession>
<evidence type="ECO:0000259" key="4">
    <source>
        <dbReference type="Pfam" id="PF07699"/>
    </source>
</evidence>
<evidence type="ECO:0000313" key="5">
    <source>
        <dbReference type="EMBL" id="CAE0781294.1"/>
    </source>
</evidence>
<proteinExistence type="predicted"/>
<dbReference type="InterPro" id="IPR011641">
    <property type="entry name" value="Tyr-kin_ephrin_A/B_rcpt-like"/>
</dbReference>
<dbReference type="SMART" id="SM01411">
    <property type="entry name" value="Ephrin_rec_like"/>
    <property type="match status" value="1"/>
</dbReference>
<feature type="transmembrane region" description="Helical" evidence="2">
    <location>
        <begin position="725"/>
        <end position="748"/>
    </location>
</feature>
<dbReference type="AlphaFoldDB" id="A0A7S4BYK1"/>
<gene>
    <name evidence="5" type="ORF">PCAR00345_LOCUS33958</name>
</gene>
<dbReference type="InterPro" id="IPR009030">
    <property type="entry name" value="Growth_fac_rcpt_cys_sf"/>
</dbReference>
<feature type="transmembrane region" description="Helical" evidence="2">
    <location>
        <begin position="399"/>
        <end position="421"/>
    </location>
</feature>
<organism evidence="5">
    <name type="scientific">Chrysotila carterae</name>
    <name type="common">Marine alga</name>
    <name type="synonym">Syracosphaera carterae</name>
    <dbReference type="NCBI Taxonomy" id="13221"/>
    <lineage>
        <taxon>Eukaryota</taxon>
        <taxon>Haptista</taxon>
        <taxon>Haptophyta</taxon>
        <taxon>Prymnesiophyceae</taxon>
        <taxon>Isochrysidales</taxon>
        <taxon>Isochrysidaceae</taxon>
        <taxon>Chrysotila</taxon>
    </lineage>
</organism>
<feature type="transmembrane region" description="Helical" evidence="2">
    <location>
        <begin position="760"/>
        <end position="779"/>
    </location>
</feature>
<sequence>MSFRRFLALTVIATQTNVALALSIDSVKLLCSQFENNTIVIGMVTKGNTELTLARWRPTFETYLTSEIEKYGCRTRLVPLQFDTYETATRNKTIDLIFPNPTAFQEMKDKYGVHEFVSVKRNFGEDQELDRFGGVIVRAAGRFTDMITVADMAKHPGITICGVNPNAFGGWHVQIYEMLQAGLDVTADYDVQFLGKHENCMLETVKTFSCDVGVARTETIERLVLTNQMNASDVFVLSERSAEYNFPQALSTILYPEWPLASLAHVPRDLEQLIALPLLSLAADSDEAIAGDHAGFSFPYSYEPVRRILIAIDHYKTGECEPGYFRRGTNPGVCIECAPGTHSPDGLGECDPCPIGTVNNGTANTDCFFCPSGYTTEFEGSVSGQCIVEPEPDPDLTPLYITIFTPLGLMLVSLIASGLYLRIRLGRPLTNHEIFDHLLVMVKTAGKVAYGCVDLITDLIVIRGVLVEDQGSGFYYPYALCGVLSIAASLLDLAIAVRSSKTSLSWIQGNRARTKVKAAKGLEKQMYKSMSSRQMMKSLSEAGVLDKSHNSGEGSPSPSPDATRSASRVPSTNTMLTASVDLESRKMLQPPSYQDGSPETPGPKPTDDRQTLTSPKPSFVGVAPGMGEPRRSRIAIIDPKKDHASKEKQWTGREKVAPAPMTADSRSTSAISFADDPCKKTRPALLHRKDSDNSLTSSHQQIAEQLTESELWEYEVARMQMIDMFAAALLVFCEDLPMILLNTLYVALEVSNDCSKLPGGLITFMLSYAASCCFAGLRFHSVVSICAQYSKISKVADALVNTVV</sequence>
<name>A0A7S4BYK1_CHRCT</name>
<dbReference type="Pfam" id="PF12974">
    <property type="entry name" value="Phosphonate-bd"/>
    <property type="match status" value="1"/>
</dbReference>
<feature type="compositionally biased region" description="Basic and acidic residues" evidence="1">
    <location>
        <begin position="640"/>
        <end position="656"/>
    </location>
</feature>
<dbReference type="Gene3D" id="3.40.190.10">
    <property type="entry name" value="Periplasmic binding protein-like II"/>
    <property type="match status" value="2"/>
</dbReference>
<keyword evidence="2" id="KW-1133">Transmembrane helix</keyword>
<reference evidence="5" key="1">
    <citation type="submission" date="2021-01" db="EMBL/GenBank/DDBJ databases">
        <authorList>
            <person name="Corre E."/>
            <person name="Pelletier E."/>
            <person name="Niang G."/>
            <person name="Scheremetjew M."/>
            <person name="Finn R."/>
            <person name="Kale V."/>
            <person name="Holt S."/>
            <person name="Cochrane G."/>
            <person name="Meng A."/>
            <person name="Brown T."/>
            <person name="Cohen L."/>
        </authorList>
    </citation>
    <scope>NUCLEOTIDE SEQUENCE</scope>
    <source>
        <strain evidence="5">CCMP645</strain>
    </source>
</reference>
<keyword evidence="3" id="KW-0732">Signal</keyword>
<dbReference type="SUPFAM" id="SSF57184">
    <property type="entry name" value="Growth factor receptor domain"/>
    <property type="match status" value="1"/>
</dbReference>
<keyword evidence="2" id="KW-0812">Transmembrane</keyword>
<evidence type="ECO:0000256" key="2">
    <source>
        <dbReference type="SAM" id="Phobius"/>
    </source>
</evidence>
<feature type="compositionally biased region" description="Polar residues" evidence="1">
    <location>
        <begin position="551"/>
        <end position="577"/>
    </location>
</feature>